<feature type="domain" description="Response regulatory" evidence="7">
    <location>
        <begin position="1"/>
        <end position="117"/>
    </location>
</feature>
<evidence type="ECO:0000259" key="6">
    <source>
        <dbReference type="PROSITE" id="PS50043"/>
    </source>
</evidence>
<keyword evidence="9" id="KW-1185">Reference proteome</keyword>
<dbReference type="PRINTS" id="PR00038">
    <property type="entry name" value="HTHLUXR"/>
</dbReference>
<keyword evidence="1 5" id="KW-0597">Phosphoprotein</keyword>
<dbReference type="PANTHER" id="PTHR43214:SF43">
    <property type="entry name" value="TWO-COMPONENT RESPONSE REGULATOR"/>
    <property type="match status" value="1"/>
</dbReference>
<feature type="modified residue" description="4-aspartylphosphate" evidence="5">
    <location>
        <position position="52"/>
    </location>
</feature>
<dbReference type="Pfam" id="PF00196">
    <property type="entry name" value="GerE"/>
    <property type="match status" value="1"/>
</dbReference>
<evidence type="ECO:0000256" key="1">
    <source>
        <dbReference type="ARBA" id="ARBA00022553"/>
    </source>
</evidence>
<dbReference type="Pfam" id="PF00072">
    <property type="entry name" value="Response_reg"/>
    <property type="match status" value="1"/>
</dbReference>
<dbReference type="InterPro" id="IPR039420">
    <property type="entry name" value="WalR-like"/>
</dbReference>
<dbReference type="SMART" id="SM00448">
    <property type="entry name" value="REC"/>
    <property type="match status" value="1"/>
</dbReference>
<organism evidence="8 9">
    <name type="scientific">Hydrogenispora ethanolica</name>
    <dbReference type="NCBI Taxonomy" id="1082276"/>
    <lineage>
        <taxon>Bacteria</taxon>
        <taxon>Bacillati</taxon>
        <taxon>Bacillota</taxon>
        <taxon>Hydrogenispora</taxon>
    </lineage>
</organism>
<dbReference type="InterPro" id="IPR016032">
    <property type="entry name" value="Sig_transdc_resp-reg_C-effctor"/>
</dbReference>
<reference evidence="8 9" key="1">
    <citation type="submission" date="2019-03" db="EMBL/GenBank/DDBJ databases">
        <title>Genomic Encyclopedia of Type Strains, Phase IV (KMG-IV): sequencing the most valuable type-strain genomes for metagenomic binning, comparative biology and taxonomic classification.</title>
        <authorList>
            <person name="Goeker M."/>
        </authorList>
    </citation>
    <scope>NUCLEOTIDE SEQUENCE [LARGE SCALE GENOMIC DNA]</scope>
    <source>
        <strain evidence="8 9">LX-B</strain>
    </source>
</reference>
<evidence type="ECO:0000313" key="9">
    <source>
        <dbReference type="Proteomes" id="UP000295008"/>
    </source>
</evidence>
<evidence type="ECO:0000256" key="5">
    <source>
        <dbReference type="PROSITE-ProRule" id="PRU00169"/>
    </source>
</evidence>
<dbReference type="GO" id="GO:0003677">
    <property type="term" value="F:DNA binding"/>
    <property type="evidence" value="ECO:0007669"/>
    <property type="project" value="UniProtKB-KW"/>
</dbReference>
<dbReference type="PANTHER" id="PTHR43214">
    <property type="entry name" value="TWO-COMPONENT RESPONSE REGULATOR"/>
    <property type="match status" value="1"/>
</dbReference>
<dbReference type="PROSITE" id="PS00622">
    <property type="entry name" value="HTH_LUXR_1"/>
    <property type="match status" value="1"/>
</dbReference>
<feature type="domain" description="HTH luxR-type" evidence="6">
    <location>
        <begin position="148"/>
        <end position="213"/>
    </location>
</feature>
<evidence type="ECO:0000256" key="2">
    <source>
        <dbReference type="ARBA" id="ARBA00023015"/>
    </source>
</evidence>
<evidence type="ECO:0000256" key="4">
    <source>
        <dbReference type="ARBA" id="ARBA00023163"/>
    </source>
</evidence>
<dbReference type="InterPro" id="IPR058245">
    <property type="entry name" value="NreC/VraR/RcsB-like_REC"/>
</dbReference>
<dbReference type="Gene3D" id="3.40.50.2300">
    <property type="match status" value="1"/>
</dbReference>
<evidence type="ECO:0000259" key="7">
    <source>
        <dbReference type="PROSITE" id="PS50110"/>
    </source>
</evidence>
<keyword evidence="3" id="KW-0238">DNA-binding</keyword>
<dbReference type="InterPro" id="IPR011006">
    <property type="entry name" value="CheY-like_superfamily"/>
</dbReference>
<dbReference type="GO" id="GO:0006355">
    <property type="term" value="P:regulation of DNA-templated transcription"/>
    <property type="evidence" value="ECO:0007669"/>
    <property type="project" value="InterPro"/>
</dbReference>
<dbReference type="EMBL" id="SLUN01000076">
    <property type="protein sequence ID" value="TCL53612.1"/>
    <property type="molecule type" value="Genomic_DNA"/>
</dbReference>
<name>A0A4V2QAR9_HYDET</name>
<evidence type="ECO:0000313" key="8">
    <source>
        <dbReference type="EMBL" id="TCL53612.1"/>
    </source>
</evidence>
<dbReference type="SUPFAM" id="SSF52172">
    <property type="entry name" value="CheY-like"/>
    <property type="match status" value="1"/>
</dbReference>
<dbReference type="InterPro" id="IPR001789">
    <property type="entry name" value="Sig_transdc_resp-reg_receiver"/>
</dbReference>
<comment type="caution">
    <text evidence="8">The sequence shown here is derived from an EMBL/GenBank/DDBJ whole genome shotgun (WGS) entry which is preliminary data.</text>
</comment>
<dbReference type="CDD" id="cd06170">
    <property type="entry name" value="LuxR_C_like"/>
    <property type="match status" value="1"/>
</dbReference>
<evidence type="ECO:0000256" key="3">
    <source>
        <dbReference type="ARBA" id="ARBA00023125"/>
    </source>
</evidence>
<dbReference type="InterPro" id="IPR000792">
    <property type="entry name" value="Tscrpt_reg_LuxR_C"/>
</dbReference>
<keyword evidence="2" id="KW-0805">Transcription regulation</keyword>
<dbReference type="Proteomes" id="UP000295008">
    <property type="component" value="Unassembled WGS sequence"/>
</dbReference>
<proteinExistence type="predicted"/>
<keyword evidence="4" id="KW-0804">Transcription</keyword>
<dbReference type="PROSITE" id="PS50043">
    <property type="entry name" value="HTH_LUXR_2"/>
    <property type="match status" value="1"/>
</dbReference>
<dbReference type="AlphaFoldDB" id="A0A4V2QAR9"/>
<dbReference type="SUPFAM" id="SSF46894">
    <property type="entry name" value="C-terminal effector domain of the bipartite response regulators"/>
    <property type="match status" value="1"/>
</dbReference>
<gene>
    <name evidence="8" type="ORF">EDC14_10761</name>
</gene>
<sequence>MLLVDDQKLFRESLSSVLEIRNSNIKIVGQACNGEEGWQMAVRLRPDIILMDVRMPVMDGVESARLVRADCPESKIIMLTTFSDDEYVFEALKLGAVGYLLKDIQPAEVETAILTVYNGGVLMASDIAAKLVHKLTNIPGTPEPQLQQSKVQELLTPRELDVFRLLASGHDNKEIAEKLFLTEGTVRNHVSNIYSKLNLRDRVQAVKYAIAHGLF</sequence>
<dbReference type="SMART" id="SM00421">
    <property type="entry name" value="HTH_LUXR"/>
    <property type="match status" value="1"/>
</dbReference>
<dbReference type="GO" id="GO:0000160">
    <property type="term" value="P:phosphorelay signal transduction system"/>
    <property type="evidence" value="ECO:0007669"/>
    <property type="project" value="InterPro"/>
</dbReference>
<accession>A0A4V2QAR9</accession>
<dbReference type="PROSITE" id="PS50110">
    <property type="entry name" value="RESPONSE_REGULATORY"/>
    <property type="match status" value="1"/>
</dbReference>
<dbReference type="CDD" id="cd17535">
    <property type="entry name" value="REC_NarL-like"/>
    <property type="match status" value="1"/>
</dbReference>
<protein>
    <submittedName>
        <fullName evidence="8">LuxR family two component transcriptional regulator</fullName>
    </submittedName>
</protein>